<feature type="domain" description="Insecticide toxin TcdB middle/C-terminal" evidence="5">
    <location>
        <begin position="876"/>
        <end position="1016"/>
    </location>
</feature>
<dbReference type="Pfam" id="PF12256">
    <property type="entry name" value="TcdB_toxin_midN"/>
    <property type="match status" value="1"/>
</dbReference>
<keyword evidence="3" id="KW-0843">Virulence</keyword>
<evidence type="ECO:0000259" key="6">
    <source>
        <dbReference type="Pfam" id="PF12256"/>
    </source>
</evidence>
<evidence type="ECO:0000256" key="3">
    <source>
        <dbReference type="ARBA" id="ARBA00023026"/>
    </source>
</evidence>
<dbReference type="InterPro" id="IPR028994">
    <property type="entry name" value="Integrin_alpha_N"/>
</dbReference>
<feature type="region of interest" description="Disordered" evidence="4">
    <location>
        <begin position="1"/>
        <end position="35"/>
    </location>
</feature>
<evidence type="ECO:0000256" key="2">
    <source>
        <dbReference type="ARBA" id="ARBA00022525"/>
    </source>
</evidence>
<name>A0AAI9HT85_MORMO</name>
<comment type="caution">
    <text evidence="7">The sequence shown here is derived from an EMBL/GenBank/DDBJ whole genome shotgun (WGS) entry which is preliminary data.</text>
</comment>
<organism evidence="7">
    <name type="scientific">Morganella morganii</name>
    <name type="common">Proteus morganii</name>
    <dbReference type="NCBI Taxonomy" id="582"/>
    <lineage>
        <taxon>Bacteria</taxon>
        <taxon>Pseudomonadati</taxon>
        <taxon>Pseudomonadota</taxon>
        <taxon>Gammaproteobacteria</taxon>
        <taxon>Enterobacterales</taxon>
        <taxon>Morganellaceae</taxon>
        <taxon>Morganella</taxon>
    </lineage>
</organism>
<evidence type="ECO:0000259" key="5">
    <source>
        <dbReference type="Pfam" id="PF12255"/>
    </source>
</evidence>
<dbReference type="InterPro" id="IPR003284">
    <property type="entry name" value="Sal_SpvB"/>
</dbReference>
<dbReference type="InterPro" id="IPR022045">
    <property type="entry name" value="TcdB_toxin_mid/N"/>
</dbReference>
<dbReference type="InterPro" id="IPR022044">
    <property type="entry name" value="TcdB_toxin_mid/C"/>
</dbReference>
<dbReference type="PRINTS" id="PR01341">
    <property type="entry name" value="SALSPVBPROT"/>
</dbReference>
<evidence type="ECO:0000256" key="4">
    <source>
        <dbReference type="SAM" id="MobiDB-lite"/>
    </source>
</evidence>
<comment type="subcellular location">
    <subcellularLocation>
        <location evidence="1">Secreted</location>
    </subcellularLocation>
</comment>
<evidence type="ECO:0000256" key="1">
    <source>
        <dbReference type="ARBA" id="ARBA00004613"/>
    </source>
</evidence>
<feature type="domain" description="Insecticide toxin TcdB middle/N-terminal" evidence="6">
    <location>
        <begin position="651"/>
        <end position="804"/>
    </location>
</feature>
<sequence length="1487" mass="169987">MSNTEQVKIETPSLPKGGGAISGMTGAPGNIGPDGAATFSVPLPVSKGRGYAPQPVLEYNTRNGNDAFGLGWTVSLAAVSRRAVKGVPRYDHEDEFTGPDNEVIVPVLDTAGNPVISRKNSLLGDPLNTPYRVTDFRSRLETTFDRLQYWQAEREVPGSPAEFWVIFAADGQAHLFGYEDSARVYKPGNRQHIARWLINASVSPQGEQIYYRYCNENGDNCSDDEVRSHPEPAYRHPDKICYGNKRSGRRFPCVNSNTDDSAWLFFLVFDYGQRSCALADIPGWQIPSGQSWPLRQDSFSGYEYGFEIRVRRLCRQVLLFHRTADLAAGSSQSCDPALVSRLILTYDESPVITTLIAVRRADFSDPADQAGMTLLPPLEFNWTKPEKWQEHQWETLEAVGKLNSLQPYQFLDLWGEGSAGILYQNRGAWWYRSPVRNKKSTNPDAITWDTPQLLPDIPALGKHTLLIDLDGDGRLEWVVIHQGANGYYPQDKDNAEKWLRFSSLSGLPTEFHYPTAQLIDFTGKGLCDLVVIGPKSVRLYPSDRKGWKAGTIIEQPDGVLLPVLGSDERSFTGFSDFPGTGQQHLIRINADGVYYWPNKGNGYFGHPVYIPGFIPGEHFDPENLYLADIDGNGSANIIYAHSEHLDIYINQSGNRFSGPVKLPLPEGVRYDHTCELQFADIQGNGVDCMILTRPLPELHHWLFEFSTKKPWILSEINNNMGVNHSLSYRSSAQLWLDEKAESEYQKTPVCYLPFPVHCLWKTESRDEITGNTLTSRVRYRHGAWDGAEREFRGFGYVEITDTQLMADSDNNPENTMPKQTRTWFATGIDALDKRFSTEFWKGDDVAFPGFTPRFTQNSGENETDCSAENIQKTEYWLRRGLKGQLLRQETYGLDNSALSPVPYEVTEQRTAVRLIEPRGSYPVIYPSVIEHRHYIYERFAPDPQCKQHVILSSDQYGAPLKQITISYPRRPQSGVNPYTSLDSLPESTWQSSYDDQQTQLHFVLQQNSYYDLDNPGKNIYQLTIANAQRQDMAEFHGDYMPRQGYTLENLLQQGSLIQYQNYFIFAGQTRIGYIDSNGQPGLFSPDFPVRIAYTEEAEFDSSYLVQLQKYYPDKEPESLLYACGYQRSDYAFSRNHEQGKYVFSAKRALIKYGNPDQFYVPSLYRKTELTEYNQLIWDNHYCAVTRYADENRLITEAKYNWSLLRPYELKDANDNTTRVTYSSSGEIITGSFWGTENGVKSGYSEIVPVLPVDITETIKSVTSLSVSQMFIYDRNSWMRKVSPEFMTPEYSDIISRLKDNHLITEDGYFSAFSGDHINEENRCLIKAVMIPDKNRLPPHILQLKSDRYDNDKAQQVRQSILFFDGFLRRLQESVRVTPGNAAVRNDDGELDKHSDGTLITENTNFRWAVTGRKEYNNKGYIIREYQPYFLNDWRYVSDIFARSDQWSDTHYYDPLGRLARVVTAKKYLRNNIYTPWFTVQEDENDTI</sequence>
<dbReference type="SUPFAM" id="SSF69318">
    <property type="entry name" value="Integrin alpha N-terminal domain"/>
    <property type="match status" value="1"/>
</dbReference>
<dbReference type="Pfam" id="PF03534">
    <property type="entry name" value="SpvB"/>
    <property type="match status" value="1"/>
</dbReference>
<gene>
    <name evidence="7" type="ORF">PN925_002916</name>
</gene>
<dbReference type="GO" id="GO:0005737">
    <property type="term" value="C:cytoplasm"/>
    <property type="evidence" value="ECO:0007669"/>
    <property type="project" value="InterPro"/>
</dbReference>
<dbReference type="EMBL" id="ABKJEP030000046">
    <property type="protein sequence ID" value="EMO9457521.1"/>
    <property type="molecule type" value="Genomic_DNA"/>
</dbReference>
<dbReference type="GO" id="GO:0005576">
    <property type="term" value="C:extracellular region"/>
    <property type="evidence" value="ECO:0007669"/>
    <property type="project" value="UniProtKB-SubCell"/>
</dbReference>
<reference evidence="7" key="1">
    <citation type="submission" date="2024-02" db="EMBL/GenBank/DDBJ databases">
        <authorList>
            <consortium name="Clinical and Environmental Microbiology Branch: Whole genome sequencing antimicrobial resistance pathogens in the healthcare setting"/>
        </authorList>
    </citation>
    <scope>NUCLEOTIDE SEQUENCE</scope>
    <source>
        <strain evidence="7">2023KU-00017</strain>
    </source>
</reference>
<evidence type="ECO:0000313" key="7">
    <source>
        <dbReference type="EMBL" id="EMO9457521.1"/>
    </source>
</evidence>
<protein>
    <submittedName>
        <fullName evidence="7">Toxin subunit</fullName>
    </submittedName>
</protein>
<accession>A0AAI9HT85</accession>
<dbReference type="Pfam" id="PF12255">
    <property type="entry name" value="TcdB_toxin_midC"/>
    <property type="match status" value="1"/>
</dbReference>
<keyword evidence="2" id="KW-0964">Secreted</keyword>
<proteinExistence type="predicted"/>